<reference evidence="1" key="1">
    <citation type="submission" date="2019-07" db="EMBL/GenBank/DDBJ databases">
        <authorList>
            <person name="Dittberner H."/>
        </authorList>
    </citation>
    <scope>NUCLEOTIDE SEQUENCE [LARGE SCALE GENOMIC DNA]</scope>
</reference>
<gene>
    <name evidence="1" type="ORF">ANE_LOCUS12202</name>
</gene>
<organism evidence="1 2">
    <name type="scientific">Arabis nemorensis</name>
    <dbReference type="NCBI Taxonomy" id="586526"/>
    <lineage>
        <taxon>Eukaryota</taxon>
        <taxon>Viridiplantae</taxon>
        <taxon>Streptophyta</taxon>
        <taxon>Embryophyta</taxon>
        <taxon>Tracheophyta</taxon>
        <taxon>Spermatophyta</taxon>
        <taxon>Magnoliopsida</taxon>
        <taxon>eudicotyledons</taxon>
        <taxon>Gunneridae</taxon>
        <taxon>Pentapetalae</taxon>
        <taxon>rosids</taxon>
        <taxon>malvids</taxon>
        <taxon>Brassicales</taxon>
        <taxon>Brassicaceae</taxon>
        <taxon>Arabideae</taxon>
        <taxon>Arabis</taxon>
    </lineage>
</organism>
<proteinExistence type="predicted"/>
<comment type="caution">
    <text evidence="1">The sequence shown here is derived from an EMBL/GenBank/DDBJ whole genome shotgun (WGS) entry which is preliminary data.</text>
</comment>
<accession>A0A565BKP6</accession>
<name>A0A565BKP6_9BRAS</name>
<evidence type="ECO:0000313" key="2">
    <source>
        <dbReference type="Proteomes" id="UP000489600"/>
    </source>
</evidence>
<sequence>MMVAMVVQVSYVFSLLPPVRRGVEEAWLIFLLVVLVVCASHEISLWSRDGDFEISLLPLVGASSWTGSMGPWT</sequence>
<dbReference type="EMBL" id="CABITT030000004">
    <property type="protein sequence ID" value="VVB01758.1"/>
    <property type="molecule type" value="Genomic_DNA"/>
</dbReference>
<keyword evidence="2" id="KW-1185">Reference proteome</keyword>
<dbReference type="AlphaFoldDB" id="A0A565BKP6"/>
<dbReference type="Proteomes" id="UP000489600">
    <property type="component" value="Unassembled WGS sequence"/>
</dbReference>
<protein>
    <submittedName>
        <fullName evidence="1">Uncharacterized protein</fullName>
    </submittedName>
</protein>
<evidence type="ECO:0000313" key="1">
    <source>
        <dbReference type="EMBL" id="VVB01758.1"/>
    </source>
</evidence>